<evidence type="ECO:0000259" key="6">
    <source>
        <dbReference type="Pfam" id="PF01494"/>
    </source>
</evidence>
<evidence type="ECO:0000256" key="5">
    <source>
        <dbReference type="SAM" id="Phobius"/>
    </source>
</evidence>
<dbReference type="PANTHER" id="PTHR47356:SF2">
    <property type="entry name" value="FAD-BINDING DOMAIN-CONTAINING PROTEIN-RELATED"/>
    <property type="match status" value="1"/>
</dbReference>
<evidence type="ECO:0000256" key="4">
    <source>
        <dbReference type="ARBA" id="ARBA00023002"/>
    </source>
</evidence>
<name>A0A8H5ZJH8_COCSA</name>
<dbReference type="EMBL" id="WNKQ01000007">
    <property type="protein sequence ID" value="KAF5850432.1"/>
    <property type="molecule type" value="Genomic_DNA"/>
</dbReference>
<feature type="domain" description="FAD-binding" evidence="6">
    <location>
        <begin position="5"/>
        <end position="375"/>
    </location>
</feature>
<evidence type="ECO:0000313" key="7">
    <source>
        <dbReference type="EMBL" id="KAF5850432.1"/>
    </source>
</evidence>
<organism evidence="7 8">
    <name type="scientific">Cochliobolus sativus</name>
    <name type="common">Common root rot and spot blotch fungus</name>
    <name type="synonym">Bipolaris sorokiniana</name>
    <dbReference type="NCBI Taxonomy" id="45130"/>
    <lineage>
        <taxon>Eukaryota</taxon>
        <taxon>Fungi</taxon>
        <taxon>Dikarya</taxon>
        <taxon>Ascomycota</taxon>
        <taxon>Pezizomycotina</taxon>
        <taxon>Dothideomycetes</taxon>
        <taxon>Pleosporomycetidae</taxon>
        <taxon>Pleosporales</taxon>
        <taxon>Pleosporineae</taxon>
        <taxon>Pleosporaceae</taxon>
        <taxon>Bipolaris</taxon>
    </lineage>
</organism>
<dbReference type="Proteomes" id="UP000624244">
    <property type="component" value="Unassembled WGS sequence"/>
</dbReference>
<keyword evidence="5" id="KW-1133">Transmembrane helix</keyword>
<dbReference type="Pfam" id="PF01494">
    <property type="entry name" value="FAD_binding_3"/>
    <property type="match status" value="1"/>
</dbReference>
<accession>A0A8H5ZJH8</accession>
<evidence type="ECO:0000256" key="3">
    <source>
        <dbReference type="ARBA" id="ARBA00022827"/>
    </source>
</evidence>
<feature type="transmembrane region" description="Helical" evidence="5">
    <location>
        <begin position="514"/>
        <end position="532"/>
    </location>
</feature>
<feature type="transmembrane region" description="Helical" evidence="5">
    <location>
        <begin position="451"/>
        <end position="470"/>
    </location>
</feature>
<dbReference type="InterPro" id="IPR036188">
    <property type="entry name" value="FAD/NAD-bd_sf"/>
</dbReference>
<keyword evidence="5" id="KW-0472">Membrane</keyword>
<comment type="similarity">
    <text evidence="1">Belongs to the paxM FAD-dependent monooxygenase family.</text>
</comment>
<dbReference type="PRINTS" id="PR00420">
    <property type="entry name" value="RNGMNOXGNASE"/>
</dbReference>
<dbReference type="Gene3D" id="3.50.50.60">
    <property type="entry name" value="FAD/NAD(P)-binding domain"/>
    <property type="match status" value="1"/>
</dbReference>
<proteinExistence type="inferred from homology"/>
<comment type="caution">
    <text evidence="7">The sequence shown here is derived from an EMBL/GenBank/DDBJ whole genome shotgun (WGS) entry which is preliminary data.</text>
</comment>
<keyword evidence="3" id="KW-0274">FAD</keyword>
<sequence length="547" mass="60918">MSSAVEVIIVGGAVSGLTFAHCLRKAGISYVVLERGAEICFAGGASIGLMPHGLRILDQLGLCDQILRLTAPVHSSTSRLPNGQKFRESRLPEEIQKRHGYPTTFFEREELLKVLYDNIPDKENIHTSQHVTDLEIGEKLIAVKTKNGRVWRAPIVVGADGIHSMVRKHVWKDIDQGTGGGPSSNESKAIVADYYCTFGMSVYKSDDPDFIEGSSHVNFDQFRSSVVMNSSRNKHFWFLIEKFNERKSYPNIPRFGETDMENMAAKNSDLMVTEHTSFSDLWRLRTKCAMVPLEEVVFDVWHSNRLVILGDAAHKVTPNAGQGGNSAIESAAVLANLLHKAKKSHENLGNMTTAEITELFENYHSNRKDRVKEMSQTSAFLTRLHAQDNIMLKVIGRHVFPILGEDFELNAISNFMIRGPTLDFIPVKTKPALIPWEGWTLPDSLKPREKVLSMVATLFLLAAFSGLLSTRTTAQRILYPLSSTVSIFSSLPSPRDMKSLNAVLPELGSDITRLWATICIILNTLPMAGIIASESFRVKNLRLISAR</sequence>
<evidence type="ECO:0000256" key="2">
    <source>
        <dbReference type="ARBA" id="ARBA00022630"/>
    </source>
</evidence>
<protein>
    <recommendedName>
        <fullName evidence="6">FAD-binding domain-containing protein</fullName>
    </recommendedName>
</protein>
<evidence type="ECO:0000256" key="1">
    <source>
        <dbReference type="ARBA" id="ARBA00007992"/>
    </source>
</evidence>
<keyword evidence="5" id="KW-0812">Transmembrane</keyword>
<gene>
    <name evidence="7" type="ORF">GGP41_002708</name>
</gene>
<dbReference type="PANTHER" id="PTHR47356">
    <property type="entry name" value="FAD-DEPENDENT MONOOXYGENASE ASQG-RELATED"/>
    <property type="match status" value="1"/>
</dbReference>
<dbReference type="GO" id="GO:0071949">
    <property type="term" value="F:FAD binding"/>
    <property type="evidence" value="ECO:0007669"/>
    <property type="project" value="InterPro"/>
</dbReference>
<dbReference type="OMA" id="HYRRIIT"/>
<dbReference type="AlphaFoldDB" id="A0A8H5ZJH8"/>
<reference evidence="7" key="1">
    <citation type="submission" date="2019-11" db="EMBL/GenBank/DDBJ databases">
        <title>Bipolaris sorokiniana Genome sequencing.</title>
        <authorList>
            <person name="Wang H."/>
        </authorList>
    </citation>
    <scope>NUCLEOTIDE SEQUENCE</scope>
</reference>
<dbReference type="InterPro" id="IPR050562">
    <property type="entry name" value="FAD_mOase_fung"/>
</dbReference>
<evidence type="ECO:0000313" key="8">
    <source>
        <dbReference type="Proteomes" id="UP000624244"/>
    </source>
</evidence>
<keyword evidence="2" id="KW-0285">Flavoprotein</keyword>
<dbReference type="GO" id="GO:0004497">
    <property type="term" value="F:monooxygenase activity"/>
    <property type="evidence" value="ECO:0007669"/>
    <property type="project" value="InterPro"/>
</dbReference>
<dbReference type="InterPro" id="IPR002938">
    <property type="entry name" value="FAD-bd"/>
</dbReference>
<keyword evidence="4" id="KW-0560">Oxidoreductase</keyword>
<dbReference type="SUPFAM" id="SSF51905">
    <property type="entry name" value="FAD/NAD(P)-binding domain"/>
    <property type="match status" value="1"/>
</dbReference>
<feature type="transmembrane region" description="Helical" evidence="5">
    <location>
        <begin position="477"/>
        <end position="494"/>
    </location>
</feature>